<dbReference type="GO" id="GO:0015979">
    <property type="term" value="P:photosynthesis"/>
    <property type="evidence" value="ECO:0007669"/>
    <property type="project" value="UniProtKB-KW"/>
</dbReference>
<sequence length="395" mass="42868">MKKSALLFHLLLPVCFSCFSQTWVKQESNTTSDLYSLYFINTDTGFASGSNGTIIKTNDGGSNWLSVNSNTSERIGSIHFTNILTGFAVCGSGLLKTTDAGENWFIQDTASWLTGISFINQDTGFACGSGVLLKTANGGNTWVRQQSIGGTVISFYAADADIFYIGADCSYIYKTINGGTNWDVIYGPGFPVSYYDLYFMDRDTGFAAGGGWAQGSEAGIIMKTTNGGMSWDGFSFDKTVRSVHFVNKTSGYAAGNYGTIFKTTDTGNNWSQLNSGVTENLTHIWFTDASTGYAVGENGVILKTTNGGLGIITPDNNEKDFSLFPNPFINYITINASQLTDNAEISIYTIQGLLIYKQSLRKTATQLDLSFMKPGIYFAAFTSGQRTGIIKMIKK</sequence>
<dbReference type="PANTHER" id="PTHR47199">
    <property type="entry name" value="PHOTOSYSTEM II STABILITY/ASSEMBLY FACTOR HCF136, CHLOROPLASTIC"/>
    <property type="match status" value="1"/>
</dbReference>
<keyword evidence="3" id="KW-0732">Signal</keyword>
<feature type="domain" description="Photosynthesis system II assembly factor Ycf48/Hcf136-like" evidence="4">
    <location>
        <begin position="242"/>
        <end position="303"/>
    </location>
</feature>
<evidence type="ECO:0000256" key="2">
    <source>
        <dbReference type="ARBA" id="ARBA00023276"/>
    </source>
</evidence>
<keyword evidence="7" id="KW-1185">Reference proteome</keyword>
<evidence type="ECO:0000259" key="4">
    <source>
        <dbReference type="Pfam" id="PF14870"/>
    </source>
</evidence>
<dbReference type="Pfam" id="PF18962">
    <property type="entry name" value="Por_Secre_tail"/>
    <property type="match status" value="1"/>
</dbReference>
<dbReference type="InterPro" id="IPR015943">
    <property type="entry name" value="WD40/YVTN_repeat-like_dom_sf"/>
</dbReference>
<dbReference type="SUPFAM" id="SSF110296">
    <property type="entry name" value="Oligoxyloglucan reducing end-specific cellobiohydrolase"/>
    <property type="match status" value="2"/>
</dbReference>
<dbReference type="Pfam" id="PF14870">
    <property type="entry name" value="PSII_BNR"/>
    <property type="match status" value="2"/>
</dbReference>
<reference evidence="6" key="1">
    <citation type="journal article" date="2015" name="Genome Announc.">
        <title>Draft Genome Sequence of Bacteroidales Strain TBC1, a Novel Isolate from a Methanogenic Wastewater Treatment System.</title>
        <authorList>
            <person name="Tourlousse D.M."/>
            <person name="Matsuura N."/>
            <person name="Sun L."/>
            <person name="Toyonaga M."/>
            <person name="Kuroda K."/>
            <person name="Ohashi A."/>
            <person name="Cruz R."/>
            <person name="Yamaguchi T."/>
            <person name="Sekiguchi Y."/>
        </authorList>
    </citation>
    <scope>NUCLEOTIDE SEQUENCE [LARGE SCALE GENOMIC DNA]</scope>
    <source>
        <strain evidence="6">TBC1</strain>
    </source>
</reference>
<dbReference type="Proteomes" id="UP000053091">
    <property type="component" value="Unassembled WGS sequence"/>
</dbReference>
<name>A0A0S7C1N4_9BACT</name>
<evidence type="ECO:0000256" key="1">
    <source>
        <dbReference type="ARBA" id="ARBA00022531"/>
    </source>
</evidence>
<dbReference type="PANTHER" id="PTHR47199:SF2">
    <property type="entry name" value="PHOTOSYSTEM II STABILITY_ASSEMBLY FACTOR HCF136, CHLOROPLASTIC"/>
    <property type="match status" value="1"/>
</dbReference>
<proteinExistence type="predicted"/>
<dbReference type="OrthoDB" id="1011839at2"/>
<evidence type="ECO:0000313" key="6">
    <source>
        <dbReference type="EMBL" id="GAP43286.1"/>
    </source>
</evidence>
<feature type="signal peptide" evidence="3">
    <location>
        <begin position="1"/>
        <end position="20"/>
    </location>
</feature>
<evidence type="ECO:0000256" key="3">
    <source>
        <dbReference type="SAM" id="SignalP"/>
    </source>
</evidence>
<keyword evidence="1" id="KW-0602">Photosynthesis</keyword>
<dbReference type="AlphaFoldDB" id="A0A0S7C1N4"/>
<accession>A0A0S7C1N4</accession>
<dbReference type="GO" id="GO:0009523">
    <property type="term" value="C:photosystem II"/>
    <property type="evidence" value="ECO:0007669"/>
    <property type="project" value="UniProtKB-KW"/>
</dbReference>
<dbReference type="InterPro" id="IPR026444">
    <property type="entry name" value="Secre_tail"/>
</dbReference>
<dbReference type="Gene3D" id="2.130.10.10">
    <property type="entry name" value="YVTN repeat-like/Quinoprotein amine dehydrogenase"/>
    <property type="match status" value="1"/>
</dbReference>
<organism evidence="6">
    <name type="scientific">Lentimicrobium saccharophilum</name>
    <dbReference type="NCBI Taxonomy" id="1678841"/>
    <lineage>
        <taxon>Bacteria</taxon>
        <taxon>Pseudomonadati</taxon>
        <taxon>Bacteroidota</taxon>
        <taxon>Bacteroidia</taxon>
        <taxon>Bacteroidales</taxon>
        <taxon>Lentimicrobiaceae</taxon>
        <taxon>Lentimicrobium</taxon>
    </lineage>
</organism>
<dbReference type="STRING" id="1678841.TBC1_111437"/>
<evidence type="ECO:0000313" key="7">
    <source>
        <dbReference type="Proteomes" id="UP000053091"/>
    </source>
</evidence>
<dbReference type="RefSeq" id="WP_082189514.1">
    <property type="nucleotide sequence ID" value="NZ_DF968182.1"/>
</dbReference>
<feature type="domain" description="Secretion system C-terminal sorting" evidence="5">
    <location>
        <begin position="323"/>
        <end position="391"/>
    </location>
</feature>
<dbReference type="NCBIfam" id="TIGR04183">
    <property type="entry name" value="Por_Secre_tail"/>
    <property type="match status" value="1"/>
</dbReference>
<protein>
    <submittedName>
        <fullName evidence="6">Protein containing Por secretion system C-terminal sorting domain</fullName>
    </submittedName>
</protein>
<feature type="domain" description="Photosynthesis system II assembly factor Ycf48/Hcf136-like" evidence="4">
    <location>
        <begin position="20"/>
        <end position="104"/>
    </location>
</feature>
<dbReference type="EMBL" id="DF968182">
    <property type="protein sequence ID" value="GAP43286.1"/>
    <property type="molecule type" value="Genomic_DNA"/>
</dbReference>
<dbReference type="InterPro" id="IPR028203">
    <property type="entry name" value="PSII_CF48-like_dom"/>
</dbReference>
<gene>
    <name evidence="6" type="ORF">TBC1_111437</name>
</gene>
<feature type="chain" id="PRO_5006633521" evidence="3">
    <location>
        <begin position="21"/>
        <end position="395"/>
    </location>
</feature>
<keyword evidence="2" id="KW-0604">Photosystem II</keyword>
<evidence type="ECO:0000259" key="5">
    <source>
        <dbReference type="Pfam" id="PF18962"/>
    </source>
</evidence>